<dbReference type="Pfam" id="PF04542">
    <property type="entry name" value="Sigma70_r2"/>
    <property type="match status" value="1"/>
</dbReference>
<sequence length="298" mass="32504">MSVDITDTRSPATVAWEESRGRLFGIAYRMLGDVGHAEDVVSEVGMAAIVEERDSPERVRSWPAWLTTVGVRKSIDRARHLASIREDYPGPWLPEPIATDQLPEEAVANRELLSITLLHLAEQLAPESRAALVLSRAFAMPAEEVGRILGKSPAAVRQLISRAARRLDLDREVSRPADPAALRRLVDAIHSADLEATLRALLADDAVYWSDGGGKVPSAFNPIFGAEKIVRFLAGVLTPELLDGDHFSRFLEVNGGLGLAVVHEDQVRVLEIELGTGGLIRGMRQVNNPDKLDHLGEG</sequence>
<dbReference type="NCBIfam" id="TIGR02937">
    <property type="entry name" value="sigma70-ECF"/>
    <property type="match status" value="1"/>
</dbReference>
<dbReference type="InterPro" id="IPR052704">
    <property type="entry name" value="ECF_Sigma-70_Domain"/>
</dbReference>
<dbReference type="Gene3D" id="1.10.1740.10">
    <property type="match status" value="1"/>
</dbReference>
<gene>
    <name evidence="8" type="ORF">B8X04_01045</name>
    <name evidence="9" type="ORF">NCTC12391_00238</name>
</gene>
<accession>A0A269ZJJ9</accession>
<dbReference type="InterPro" id="IPR032710">
    <property type="entry name" value="NTF2-like_dom_sf"/>
</dbReference>
<evidence type="ECO:0000313" key="11">
    <source>
        <dbReference type="Proteomes" id="UP000386281"/>
    </source>
</evidence>
<dbReference type="Proteomes" id="UP000386281">
    <property type="component" value="Unassembled WGS sequence"/>
</dbReference>
<dbReference type="PANTHER" id="PTHR30173">
    <property type="entry name" value="SIGMA 19 FACTOR"/>
    <property type="match status" value="1"/>
</dbReference>
<evidence type="ECO:0000313" key="10">
    <source>
        <dbReference type="Proteomes" id="UP000216867"/>
    </source>
</evidence>
<reference evidence="8 10" key="1">
    <citation type="submission" date="2017-04" db="EMBL/GenBank/DDBJ databases">
        <title>Kefir bacterial isolates.</title>
        <authorList>
            <person name="Kim Y."/>
            <person name="Blasche S."/>
            <person name="Patil K.R."/>
        </authorList>
    </citation>
    <scope>NUCLEOTIDE SEQUENCE [LARGE SCALE GENOMIC DNA]</scope>
    <source>
        <strain evidence="8 10">OG2</strain>
    </source>
</reference>
<comment type="subunit">
    <text evidence="2">Interacts transiently with the RNA polymerase catalytic core formed by RpoA, RpoB, RpoC and RpoZ (2 alpha, 1 beta, 1 beta' and 1 omega subunit) to form the RNA polymerase holoenzyme that can initiate transcription.</text>
</comment>
<protein>
    <submittedName>
        <fullName evidence="9">RNA polymerase sigma factor SigJ</fullName>
    </submittedName>
    <submittedName>
        <fullName evidence="8">RNA polymerase subunit sigma-70</fullName>
    </submittedName>
</protein>
<dbReference type="InterPro" id="IPR013249">
    <property type="entry name" value="RNA_pol_sigma70_r4_t2"/>
</dbReference>
<dbReference type="GO" id="GO:0003677">
    <property type="term" value="F:DNA binding"/>
    <property type="evidence" value="ECO:0007669"/>
    <property type="project" value="InterPro"/>
</dbReference>
<dbReference type="Proteomes" id="UP000216867">
    <property type="component" value="Unassembled WGS sequence"/>
</dbReference>
<dbReference type="InterPro" id="IPR036388">
    <property type="entry name" value="WH-like_DNA-bd_sf"/>
</dbReference>
<evidence type="ECO:0000256" key="2">
    <source>
        <dbReference type="ARBA" id="ARBA00011344"/>
    </source>
</evidence>
<reference evidence="9 11" key="2">
    <citation type="submission" date="2019-02" db="EMBL/GenBank/DDBJ databases">
        <authorList>
            <consortium name="Pathogen Informatics"/>
        </authorList>
    </citation>
    <scope>NUCLEOTIDE SEQUENCE [LARGE SCALE GENOMIC DNA]</scope>
    <source>
        <strain evidence="9 11">3012STDY7078520</strain>
    </source>
</reference>
<comment type="similarity">
    <text evidence="1">Belongs to the sigma-70 factor family. ECF subfamily.</text>
</comment>
<dbReference type="InterPro" id="IPR013324">
    <property type="entry name" value="RNA_pol_sigma_r3/r4-like"/>
</dbReference>
<dbReference type="SUPFAM" id="SSF54427">
    <property type="entry name" value="NTF2-like"/>
    <property type="match status" value="1"/>
</dbReference>
<dbReference type="EMBL" id="CAACXN010000010">
    <property type="protein sequence ID" value="VEW10629.1"/>
    <property type="molecule type" value="Genomic_DNA"/>
</dbReference>
<dbReference type="InterPro" id="IPR007627">
    <property type="entry name" value="RNA_pol_sigma70_r2"/>
</dbReference>
<evidence type="ECO:0000256" key="3">
    <source>
        <dbReference type="ARBA" id="ARBA00023015"/>
    </source>
</evidence>
<dbReference type="EMBL" id="NCWY01000001">
    <property type="protein sequence ID" value="PAK97196.1"/>
    <property type="molecule type" value="Genomic_DNA"/>
</dbReference>
<evidence type="ECO:0000313" key="8">
    <source>
        <dbReference type="EMBL" id="PAK97196.1"/>
    </source>
</evidence>
<dbReference type="AlphaFoldDB" id="A0A269ZJJ9"/>
<feature type="domain" description="RNA polymerase sigma factor 70 region 4 type 2" evidence="7">
    <location>
        <begin position="117"/>
        <end position="167"/>
    </location>
</feature>
<organism evidence="8 10">
    <name type="scientific">Brevibacterium casei</name>
    <dbReference type="NCBI Taxonomy" id="33889"/>
    <lineage>
        <taxon>Bacteria</taxon>
        <taxon>Bacillati</taxon>
        <taxon>Actinomycetota</taxon>
        <taxon>Actinomycetes</taxon>
        <taxon>Micrococcales</taxon>
        <taxon>Brevibacteriaceae</taxon>
        <taxon>Brevibacterium</taxon>
    </lineage>
</organism>
<evidence type="ECO:0000259" key="7">
    <source>
        <dbReference type="Pfam" id="PF08281"/>
    </source>
</evidence>
<keyword evidence="4" id="KW-0731">Sigma factor</keyword>
<name>A0A269ZJJ9_9MICO</name>
<dbReference type="Pfam" id="PF08281">
    <property type="entry name" value="Sigma70_r4_2"/>
    <property type="match status" value="1"/>
</dbReference>
<dbReference type="SUPFAM" id="SSF88659">
    <property type="entry name" value="Sigma3 and sigma4 domains of RNA polymerase sigma factors"/>
    <property type="match status" value="1"/>
</dbReference>
<dbReference type="PANTHER" id="PTHR30173:SF36">
    <property type="entry name" value="ECF RNA POLYMERASE SIGMA FACTOR SIGJ"/>
    <property type="match status" value="1"/>
</dbReference>
<dbReference type="GO" id="GO:0006352">
    <property type="term" value="P:DNA-templated transcription initiation"/>
    <property type="evidence" value="ECO:0007669"/>
    <property type="project" value="InterPro"/>
</dbReference>
<proteinExistence type="inferred from homology"/>
<evidence type="ECO:0000313" key="9">
    <source>
        <dbReference type="EMBL" id="VEW10629.1"/>
    </source>
</evidence>
<dbReference type="SUPFAM" id="SSF88946">
    <property type="entry name" value="Sigma2 domain of RNA polymerase sigma factors"/>
    <property type="match status" value="1"/>
</dbReference>
<dbReference type="InterPro" id="IPR014284">
    <property type="entry name" value="RNA_pol_sigma-70_dom"/>
</dbReference>
<dbReference type="Gene3D" id="1.10.10.10">
    <property type="entry name" value="Winged helix-like DNA-binding domain superfamily/Winged helix DNA-binding domain"/>
    <property type="match status" value="1"/>
</dbReference>
<keyword evidence="5" id="KW-0804">Transcription</keyword>
<dbReference type="GO" id="GO:0016987">
    <property type="term" value="F:sigma factor activity"/>
    <property type="evidence" value="ECO:0007669"/>
    <property type="project" value="UniProtKB-KW"/>
</dbReference>
<dbReference type="InterPro" id="IPR013325">
    <property type="entry name" value="RNA_pol_sigma_r2"/>
</dbReference>
<keyword evidence="3" id="KW-0805">Transcription regulation</keyword>
<dbReference type="Gene3D" id="3.10.450.50">
    <property type="match status" value="1"/>
</dbReference>
<feature type="domain" description="RNA polymerase sigma-70 region 2" evidence="6">
    <location>
        <begin position="17"/>
        <end position="80"/>
    </location>
</feature>
<evidence type="ECO:0000256" key="1">
    <source>
        <dbReference type="ARBA" id="ARBA00010641"/>
    </source>
</evidence>
<evidence type="ECO:0000256" key="5">
    <source>
        <dbReference type="ARBA" id="ARBA00023163"/>
    </source>
</evidence>
<evidence type="ECO:0000259" key="6">
    <source>
        <dbReference type="Pfam" id="PF04542"/>
    </source>
</evidence>
<evidence type="ECO:0000256" key="4">
    <source>
        <dbReference type="ARBA" id="ARBA00023082"/>
    </source>
</evidence>